<protein>
    <recommendedName>
        <fullName evidence="1">DUF8040 domain-containing protein</fullName>
    </recommendedName>
</protein>
<comment type="caution">
    <text evidence="2">The sequence shown here is derived from an EMBL/GenBank/DDBJ whole genome shotgun (WGS) entry which is preliminary data.</text>
</comment>
<sequence>AIAAITLMDLRATPRAKHTSILTGAKWVRELLFGHAGRFREQLGVSRTVFRKLCRVLQKVPDKPLQNGRYVKVDEQVAIFLHFARTGLSSSMLQERFQ</sequence>
<keyword evidence="4" id="KW-1185">Reference proteome</keyword>
<dbReference type="AlphaFoldDB" id="A0A4Y7SJU2"/>
<dbReference type="InterPro" id="IPR058353">
    <property type="entry name" value="DUF8040"/>
</dbReference>
<evidence type="ECO:0000313" key="3">
    <source>
        <dbReference type="EMBL" id="TEB28718.1"/>
    </source>
</evidence>
<proteinExistence type="predicted"/>
<feature type="domain" description="DUF8040" evidence="1">
    <location>
        <begin position="19"/>
        <end position="98"/>
    </location>
</feature>
<dbReference type="Proteomes" id="UP000298030">
    <property type="component" value="Unassembled WGS sequence"/>
</dbReference>
<feature type="non-terminal residue" evidence="2">
    <location>
        <position position="98"/>
    </location>
</feature>
<dbReference type="STRING" id="71717.A0A4Y7SJU2"/>
<evidence type="ECO:0000313" key="4">
    <source>
        <dbReference type="Proteomes" id="UP000298030"/>
    </source>
</evidence>
<evidence type="ECO:0000313" key="2">
    <source>
        <dbReference type="EMBL" id="TEB22136.1"/>
    </source>
</evidence>
<evidence type="ECO:0000259" key="1">
    <source>
        <dbReference type="Pfam" id="PF26138"/>
    </source>
</evidence>
<reference evidence="2 4" key="1">
    <citation type="journal article" date="2019" name="Nat. Ecol. Evol.">
        <title>Megaphylogeny resolves global patterns of mushroom evolution.</title>
        <authorList>
            <person name="Varga T."/>
            <person name="Krizsan K."/>
            <person name="Foldi C."/>
            <person name="Dima B."/>
            <person name="Sanchez-Garcia M."/>
            <person name="Sanchez-Ramirez S."/>
            <person name="Szollosi G.J."/>
            <person name="Szarkandi J.G."/>
            <person name="Papp V."/>
            <person name="Albert L."/>
            <person name="Andreopoulos W."/>
            <person name="Angelini C."/>
            <person name="Antonin V."/>
            <person name="Barry K.W."/>
            <person name="Bougher N.L."/>
            <person name="Buchanan P."/>
            <person name="Buyck B."/>
            <person name="Bense V."/>
            <person name="Catcheside P."/>
            <person name="Chovatia M."/>
            <person name="Cooper J."/>
            <person name="Damon W."/>
            <person name="Desjardin D."/>
            <person name="Finy P."/>
            <person name="Geml J."/>
            <person name="Haridas S."/>
            <person name="Hughes K."/>
            <person name="Justo A."/>
            <person name="Karasinski D."/>
            <person name="Kautmanova I."/>
            <person name="Kiss B."/>
            <person name="Kocsube S."/>
            <person name="Kotiranta H."/>
            <person name="LaButti K.M."/>
            <person name="Lechner B.E."/>
            <person name="Liimatainen K."/>
            <person name="Lipzen A."/>
            <person name="Lukacs Z."/>
            <person name="Mihaltcheva S."/>
            <person name="Morgado L.N."/>
            <person name="Niskanen T."/>
            <person name="Noordeloos M.E."/>
            <person name="Ohm R.A."/>
            <person name="Ortiz-Santana B."/>
            <person name="Ovrebo C."/>
            <person name="Racz N."/>
            <person name="Riley R."/>
            <person name="Savchenko A."/>
            <person name="Shiryaev A."/>
            <person name="Soop K."/>
            <person name="Spirin V."/>
            <person name="Szebenyi C."/>
            <person name="Tomsovsky M."/>
            <person name="Tulloss R.E."/>
            <person name="Uehling J."/>
            <person name="Grigoriev I.V."/>
            <person name="Vagvolgyi C."/>
            <person name="Papp T."/>
            <person name="Martin F.M."/>
            <person name="Miettinen O."/>
            <person name="Hibbett D.S."/>
            <person name="Nagy L.G."/>
        </authorList>
    </citation>
    <scope>NUCLEOTIDE SEQUENCE [LARGE SCALE GENOMIC DNA]</scope>
    <source>
        <strain evidence="2 4">FP101781</strain>
    </source>
</reference>
<dbReference type="EMBL" id="QPFP01000096">
    <property type="protein sequence ID" value="TEB22136.1"/>
    <property type="molecule type" value="Genomic_DNA"/>
</dbReference>
<feature type="non-terminal residue" evidence="2">
    <location>
        <position position="1"/>
    </location>
</feature>
<dbReference type="Pfam" id="PF26138">
    <property type="entry name" value="DUF8040"/>
    <property type="match status" value="1"/>
</dbReference>
<dbReference type="EMBL" id="QPFP01000031">
    <property type="protein sequence ID" value="TEB28718.1"/>
    <property type="molecule type" value="Genomic_DNA"/>
</dbReference>
<gene>
    <name evidence="2" type="ORF">FA13DRAFT_1602530</name>
    <name evidence="3" type="ORF">FA13DRAFT_1603479</name>
</gene>
<name>A0A4Y7SJU2_COPMI</name>
<accession>A0A4Y7SJU2</accession>
<organism evidence="2 4">
    <name type="scientific">Coprinellus micaceus</name>
    <name type="common">Glistening ink-cap mushroom</name>
    <name type="synonym">Coprinus micaceus</name>
    <dbReference type="NCBI Taxonomy" id="71717"/>
    <lineage>
        <taxon>Eukaryota</taxon>
        <taxon>Fungi</taxon>
        <taxon>Dikarya</taxon>
        <taxon>Basidiomycota</taxon>
        <taxon>Agaricomycotina</taxon>
        <taxon>Agaricomycetes</taxon>
        <taxon>Agaricomycetidae</taxon>
        <taxon>Agaricales</taxon>
        <taxon>Agaricineae</taxon>
        <taxon>Psathyrellaceae</taxon>
        <taxon>Coprinellus</taxon>
    </lineage>
</organism>
<dbReference type="OrthoDB" id="2430314at2759"/>